<dbReference type="PRINTS" id="PR00783">
    <property type="entry name" value="MINTRINSICP"/>
</dbReference>
<dbReference type="Proteomes" id="UP000244896">
    <property type="component" value="Chromosome"/>
</dbReference>
<dbReference type="PROSITE" id="PS00221">
    <property type="entry name" value="MIP"/>
    <property type="match status" value="1"/>
</dbReference>
<evidence type="ECO:0000313" key="9">
    <source>
        <dbReference type="EMBL" id="AWI09423.1"/>
    </source>
</evidence>
<dbReference type="SUPFAM" id="SSF81338">
    <property type="entry name" value="Aquaporin-like"/>
    <property type="match status" value="1"/>
</dbReference>
<keyword evidence="5 8" id="KW-1133">Transmembrane helix</keyword>
<evidence type="ECO:0000313" key="10">
    <source>
        <dbReference type="Proteomes" id="UP000244896"/>
    </source>
</evidence>
<evidence type="ECO:0000256" key="8">
    <source>
        <dbReference type="SAM" id="Phobius"/>
    </source>
</evidence>
<dbReference type="InterPro" id="IPR000425">
    <property type="entry name" value="MIP"/>
</dbReference>
<keyword evidence="4 7" id="KW-0812">Transmembrane</keyword>
<keyword evidence="3 7" id="KW-0813">Transport</keyword>
<feature type="transmembrane region" description="Helical" evidence="8">
    <location>
        <begin position="6"/>
        <end position="27"/>
    </location>
</feature>
<accession>A0A2U8E3H3</accession>
<feature type="transmembrane region" description="Helical" evidence="8">
    <location>
        <begin position="34"/>
        <end position="54"/>
    </location>
</feature>
<dbReference type="InterPro" id="IPR023271">
    <property type="entry name" value="Aquaporin-like"/>
</dbReference>
<dbReference type="PANTHER" id="PTHR43829">
    <property type="entry name" value="AQUAPORIN OR AQUAGLYCEROPORIN RELATED"/>
    <property type="match status" value="1"/>
</dbReference>
<dbReference type="RefSeq" id="WP_108825232.1">
    <property type="nucleotide sequence ID" value="NZ_CP023004.1"/>
</dbReference>
<comment type="similarity">
    <text evidence="2 7">Belongs to the MIP/aquaporin (TC 1.A.8) family.</text>
</comment>
<dbReference type="AlphaFoldDB" id="A0A2U8E3H3"/>
<protein>
    <submittedName>
        <fullName evidence="9">Aquaporin</fullName>
    </submittedName>
</protein>
<dbReference type="OrthoDB" id="9807293at2"/>
<name>A0A2U8E3H3_9BACT</name>
<evidence type="ECO:0000256" key="5">
    <source>
        <dbReference type="ARBA" id="ARBA00022989"/>
    </source>
</evidence>
<dbReference type="KEGG" id="elut:CKA38_09330"/>
<dbReference type="EMBL" id="CP023004">
    <property type="protein sequence ID" value="AWI09423.1"/>
    <property type="molecule type" value="Genomic_DNA"/>
</dbReference>
<gene>
    <name evidence="9" type="ORF">CKA38_09330</name>
</gene>
<dbReference type="PANTHER" id="PTHR43829:SF9">
    <property type="entry name" value="AQUAPORIN-9"/>
    <property type="match status" value="1"/>
</dbReference>
<feature type="transmembrane region" description="Helical" evidence="8">
    <location>
        <begin position="164"/>
        <end position="185"/>
    </location>
</feature>
<keyword evidence="6 8" id="KW-0472">Membrane</keyword>
<dbReference type="GO" id="GO:0005886">
    <property type="term" value="C:plasma membrane"/>
    <property type="evidence" value="ECO:0007669"/>
    <property type="project" value="TreeGrafter"/>
</dbReference>
<dbReference type="InterPro" id="IPR050363">
    <property type="entry name" value="MIP/Aquaporin"/>
</dbReference>
<reference evidence="9 10" key="1">
    <citation type="journal article" date="2018" name="Syst. Appl. Microbiol.">
        <title>Ereboglobus luteus gen. nov. sp. nov. from cockroach guts, and new insights into the oxygen relationship of the genera Opitutus and Didymococcus (Verrucomicrobia: Opitutaceae).</title>
        <authorList>
            <person name="Tegtmeier D."/>
            <person name="Belitz A."/>
            <person name="Radek R."/>
            <person name="Heimerl T."/>
            <person name="Brune A."/>
        </authorList>
    </citation>
    <scope>NUCLEOTIDE SEQUENCE [LARGE SCALE GENOMIC DNA]</scope>
    <source>
        <strain evidence="9 10">Ho45</strain>
    </source>
</reference>
<evidence type="ECO:0000256" key="1">
    <source>
        <dbReference type="ARBA" id="ARBA00004141"/>
    </source>
</evidence>
<feature type="transmembrane region" description="Helical" evidence="8">
    <location>
        <begin position="93"/>
        <end position="110"/>
    </location>
</feature>
<evidence type="ECO:0000256" key="2">
    <source>
        <dbReference type="ARBA" id="ARBA00006175"/>
    </source>
</evidence>
<dbReference type="Pfam" id="PF00230">
    <property type="entry name" value="MIP"/>
    <property type="match status" value="1"/>
</dbReference>
<keyword evidence="10" id="KW-1185">Reference proteome</keyword>
<dbReference type="NCBIfam" id="TIGR00861">
    <property type="entry name" value="MIP"/>
    <property type="match status" value="1"/>
</dbReference>
<comment type="subcellular location">
    <subcellularLocation>
        <location evidence="1">Membrane</location>
        <topology evidence="1">Multi-pass membrane protein</topology>
    </subcellularLocation>
</comment>
<proteinExistence type="inferred from homology"/>
<evidence type="ECO:0000256" key="6">
    <source>
        <dbReference type="ARBA" id="ARBA00023136"/>
    </source>
</evidence>
<evidence type="ECO:0000256" key="3">
    <source>
        <dbReference type="ARBA" id="ARBA00022448"/>
    </source>
</evidence>
<feature type="transmembrane region" description="Helical" evidence="8">
    <location>
        <begin position="226"/>
        <end position="246"/>
    </location>
</feature>
<dbReference type="Gene3D" id="1.20.1080.10">
    <property type="entry name" value="Glycerol uptake facilitator protein"/>
    <property type="match status" value="1"/>
</dbReference>
<feature type="transmembrane region" description="Helical" evidence="8">
    <location>
        <begin position="130"/>
        <end position="152"/>
    </location>
</feature>
<organism evidence="9 10">
    <name type="scientific">Ereboglobus luteus</name>
    <dbReference type="NCBI Taxonomy" id="1796921"/>
    <lineage>
        <taxon>Bacteria</taxon>
        <taxon>Pseudomonadati</taxon>
        <taxon>Verrucomicrobiota</taxon>
        <taxon>Opitutia</taxon>
        <taxon>Opitutales</taxon>
        <taxon>Opitutaceae</taxon>
        <taxon>Ereboglobus</taxon>
    </lineage>
</organism>
<dbReference type="GO" id="GO:0015254">
    <property type="term" value="F:glycerol channel activity"/>
    <property type="evidence" value="ECO:0007669"/>
    <property type="project" value="TreeGrafter"/>
</dbReference>
<sequence length="248" mass="24998">MNAYVAELVGTAILVLLGNGIVANVNLTKSKGNGGGWICVAAGWACAVAIAVYATGRFSGAHLNPAVTLALASIGSFGWGQVAGYIGAQMAGGIIGAVLVYLTYFAHWGVTNDAATKLACFSTAPAVRRMGAAFVTEVIGTAVLLFGILAFGKVALGAPSGQEAWAAVVGTWFGPALVGLLIFSIGLSLGGPSGYAINPARDLGPRIAHAVLPIPGKGSSDWQYSWVPVVAPIVGGIIGAQLFVLLGF</sequence>
<dbReference type="InterPro" id="IPR022357">
    <property type="entry name" value="MIP_CS"/>
</dbReference>
<evidence type="ECO:0000256" key="4">
    <source>
        <dbReference type="ARBA" id="ARBA00022692"/>
    </source>
</evidence>
<evidence type="ECO:0000256" key="7">
    <source>
        <dbReference type="RuleBase" id="RU000477"/>
    </source>
</evidence>
<feature type="transmembrane region" description="Helical" evidence="8">
    <location>
        <begin position="66"/>
        <end position="86"/>
    </location>
</feature>